<evidence type="ECO:0000256" key="1">
    <source>
        <dbReference type="SAM" id="Coils"/>
    </source>
</evidence>
<proteinExistence type="predicted"/>
<feature type="coiled-coil region" evidence="1">
    <location>
        <begin position="508"/>
        <end position="535"/>
    </location>
</feature>
<dbReference type="Proteomes" id="UP000236735">
    <property type="component" value="Unassembled WGS sequence"/>
</dbReference>
<feature type="coiled-coil region" evidence="1">
    <location>
        <begin position="365"/>
        <end position="392"/>
    </location>
</feature>
<feature type="coiled-coil region" evidence="1">
    <location>
        <begin position="577"/>
        <end position="655"/>
    </location>
</feature>
<evidence type="ECO:0000313" key="5">
    <source>
        <dbReference type="Proteomes" id="UP000236735"/>
    </source>
</evidence>
<protein>
    <submittedName>
        <fullName evidence="4">Uncharacterized protein</fullName>
    </submittedName>
</protein>
<keyword evidence="3" id="KW-0812">Transmembrane</keyword>
<dbReference type="RefSeq" id="WP_103915114.1">
    <property type="nucleotide sequence ID" value="NZ_FNUV01000001.1"/>
</dbReference>
<feature type="coiled-coil region" evidence="1">
    <location>
        <begin position="26"/>
        <end position="53"/>
    </location>
</feature>
<feature type="transmembrane region" description="Helical" evidence="3">
    <location>
        <begin position="858"/>
        <end position="877"/>
    </location>
</feature>
<reference evidence="4 5" key="1">
    <citation type="submission" date="2016-10" db="EMBL/GenBank/DDBJ databases">
        <authorList>
            <person name="de Groot N.N."/>
        </authorList>
    </citation>
    <scope>NUCLEOTIDE SEQUENCE [LARGE SCALE GENOMIC DNA]</scope>
    <source>
        <strain evidence="4 5">AR32</strain>
    </source>
</reference>
<gene>
    <name evidence="4" type="ORF">SAMN05216354_0605</name>
</gene>
<feature type="region of interest" description="Disordered" evidence="2">
    <location>
        <begin position="547"/>
        <end position="574"/>
    </location>
</feature>
<keyword evidence="3" id="KW-0472">Membrane</keyword>
<evidence type="ECO:0000313" key="4">
    <source>
        <dbReference type="EMBL" id="SEF47886.1"/>
    </source>
</evidence>
<feature type="coiled-coil region" evidence="1">
    <location>
        <begin position="89"/>
        <end position="116"/>
    </location>
</feature>
<dbReference type="EMBL" id="FNUV01000001">
    <property type="protein sequence ID" value="SEF47886.1"/>
    <property type="molecule type" value="Genomic_DNA"/>
</dbReference>
<dbReference type="AlphaFoldDB" id="A0A1H5SBA4"/>
<name>A0A1H5SBA4_XYLRU</name>
<keyword evidence="1" id="KW-0175">Coiled coil</keyword>
<organism evidence="4 5">
    <name type="scientific">Xylanibacter ruminicola</name>
    <name type="common">Prevotella ruminicola</name>
    <dbReference type="NCBI Taxonomy" id="839"/>
    <lineage>
        <taxon>Bacteria</taxon>
        <taxon>Pseudomonadati</taxon>
        <taxon>Bacteroidota</taxon>
        <taxon>Bacteroidia</taxon>
        <taxon>Bacteroidales</taxon>
        <taxon>Prevotellaceae</taxon>
        <taxon>Xylanibacter</taxon>
    </lineage>
</organism>
<sequence>MANQVTFQIKIETVGGENVKNITMDAEELGRVVKEVTDEQEKLNTKLLDINQAQQAIQNVTSGISQIASEVSKYTAAYSAQETVERKVAQVMRNTMDASEAEIESIKKLCAAQQELGVIGDEVQMAGAQELATYLEKKSSLEKLIPVMNDMLAQQYGLEASQESAATIATMLGKVMEGQTQALSRYGYSFDETQEKILKFGTEEERAAVLAEVVSQSVGGMNQSLAQMDSGKAKQMANTIGDIKESIGSCMVRIAPFTSSLAEIGMATQGIMSVYQGVKGLTVGITSLTIVQRGYNIVSVTTTAIVRTLATVMRGGTVAATTLKVAIRGLMIASGVGLAITALTWAIEKFAASSDKATDSAEDFADAQSEEAAQLQQTRAALEINIAKLKDFHGSKEQEKKVVEEMNNTYGDTMGYFSSVAEWYNALIKNSDAYCRQMVIEARTRMLANQIAEKEQKMHDLRYDETGKARQYSKQREKKTVAHVEDTGLYGEGNVTYERIEVEGTSDLEKATAAYREEQKAVAGLQKQLKGLVNEASNIKMPVLGASVRPTGGTGGKSGSTSASGDDKKTPAAEGSINRYKELLADLRKQIEETGDADLATNLQKQYEALEAEFKAHKIKIGLEKPEPQETKTYMDSLREQLAAAQKSFDNATTVEARVEAISKADEIQAKINEATRGRVAIQAEAEVSYVTQGSDADKRQSYSNAQQKVSRIQQDFEIGIIGKEEAEAGISEINNKLKGLGLKPFEIEFRAKGIESVGKSLNKAYGNIKDIGNGVRNFTNTLKNNGSAWDFVTGAIDSAIQIYSGLDPIIKMVTATSSAATAAEVSNSAQKSAANTTEATTSTMAAAGNVFKAHSSIPFAGIGIAAGAVAAMIAIMSSLPKFAAGAVAYGPTLGLFGEYANASTNPEIVAPLDRLRSILGVDGGSSEKVKIQLKVRGRDLVGVSNKRTRLLKRS</sequence>
<evidence type="ECO:0000256" key="2">
    <source>
        <dbReference type="SAM" id="MobiDB-lite"/>
    </source>
</evidence>
<keyword evidence="3" id="KW-1133">Transmembrane helix</keyword>
<evidence type="ECO:0000256" key="3">
    <source>
        <dbReference type="SAM" id="Phobius"/>
    </source>
</evidence>
<accession>A0A1H5SBA4</accession>